<evidence type="ECO:0000256" key="4">
    <source>
        <dbReference type="SAM" id="SignalP"/>
    </source>
</evidence>
<comment type="caution">
    <text evidence="6">The sequence shown here is derived from an EMBL/GenBank/DDBJ whole genome shotgun (WGS) entry which is preliminary data.</text>
</comment>
<dbReference type="Pfam" id="PF01483">
    <property type="entry name" value="P_proprotein"/>
    <property type="match status" value="1"/>
</dbReference>
<dbReference type="Proteomes" id="UP000321412">
    <property type="component" value="Unassembled WGS sequence"/>
</dbReference>
<keyword evidence="4" id="KW-0732">Signal</keyword>
<dbReference type="GO" id="GO:0004252">
    <property type="term" value="F:serine-type endopeptidase activity"/>
    <property type="evidence" value="ECO:0007669"/>
    <property type="project" value="InterPro"/>
</dbReference>
<dbReference type="PROSITE" id="PS51829">
    <property type="entry name" value="P_HOMO_B"/>
    <property type="match status" value="1"/>
</dbReference>
<proteinExistence type="predicted"/>
<feature type="region of interest" description="Disordered" evidence="3">
    <location>
        <begin position="581"/>
        <end position="600"/>
    </location>
</feature>
<feature type="signal peptide" evidence="4">
    <location>
        <begin position="1"/>
        <end position="23"/>
    </location>
</feature>
<dbReference type="OrthoDB" id="5477731at2"/>
<dbReference type="GO" id="GO:0006508">
    <property type="term" value="P:proteolysis"/>
    <property type="evidence" value="ECO:0007669"/>
    <property type="project" value="UniProtKB-KW"/>
</dbReference>
<evidence type="ECO:0000256" key="3">
    <source>
        <dbReference type="SAM" id="MobiDB-lite"/>
    </source>
</evidence>
<evidence type="ECO:0000256" key="2">
    <source>
        <dbReference type="ARBA" id="ARBA00022801"/>
    </source>
</evidence>
<keyword evidence="2" id="KW-0378">Hydrolase</keyword>
<keyword evidence="1" id="KW-0645">Protease</keyword>
<evidence type="ECO:0000256" key="1">
    <source>
        <dbReference type="ARBA" id="ARBA00022670"/>
    </source>
</evidence>
<protein>
    <recommendedName>
        <fullName evidence="5">P/Homo B domain-containing protein</fullName>
    </recommendedName>
</protein>
<sequence length="989" mass="105961">MNRMKRLTPWNLPLSGILALALAACGGGETEAPDLLECGPGTELSGGACVLAEDTCGAGLTLNENDQCVPTEELCGDETVYDTESGTCVGPEEIVCGEGTIEIDGRCLVDNPLTCGEDTVLANGQCELTEEICGEGTEFADAGCALIGETVCADRTVFDVALGKCVDLGNVECGDDTFEVENRCISVDTVADNLASSADVVYAEGGDNALTIPELETSLVFAGTIEANDAGEHQFTLSAEAGDWFELTVFTRGLPSPMAIIVNDSGYDRATSSALSNVAQRTFAMPVDGDYTLTIANALNQLNGTANSGDGTWAYVAQISRIEAPEPKPWPGIEAVATGDLADLTENLYQVEFPEEFNLSMNVDMLGADAQAVVDQWASLSEFTESFDLEEGGSFVPERPASGEPVFLLFDVERQTGPATGFEISTQRAVDVDIDETYEFEVTTQPGQMVKISYTTSNPSAFNAQFQVSQNGEELASYGNTDPLNGTTSFSTRPDARYFFAVDGGTYTVGMTNDNWSAPIYDFVPVITIIDPTPIPVAGDESFTFTREEELEEGGFAFYRLDITTPASFEGFLRTGELVFEEPEEEDEEGQWIDDEENPGAGDPDAVIIGSDNFVSEQFFEEGTFEILEFTLLTPGSYIFAISAYEALTQGYTLELDATERQALVPEEIISETFTLETYDLIRGSAEFADGESATIRVYNPDDVVIFEAEASGDYEFLELAPGPGDYRVELTNETEDAILRPTYEFEGVTDADFFEASLGSLDLGTTGAYTAGDRDYYLFRVRDAMLISMTFSVAQGEAISTKVFSRASRNTLREQVGNLINFEDLYASNDLIIVEVVANSALADGYSFDLDFDEVTGVPAVNESVSPGLQISPSTRTVSSSLSTAGCIIIESITVDLDIAHGFIGDLDVVLTSPEGTEVLVHADHISGGLLVGNIPDDIDAEESLDAFVGESGSGEWTLTVTDTYDDGGGSFDTGTVNSWGVNLTCSI</sequence>
<evidence type="ECO:0000313" key="7">
    <source>
        <dbReference type="Proteomes" id="UP000321412"/>
    </source>
</evidence>
<dbReference type="AlphaFoldDB" id="A0A5C6XBS8"/>
<dbReference type="InterPro" id="IPR002884">
    <property type="entry name" value="P_dom"/>
</dbReference>
<dbReference type="Gene3D" id="2.60.120.260">
    <property type="entry name" value="Galactose-binding domain-like"/>
    <property type="match status" value="1"/>
</dbReference>
<dbReference type="InterPro" id="IPR008979">
    <property type="entry name" value="Galactose-bd-like_sf"/>
</dbReference>
<feature type="chain" id="PRO_5022916944" description="P/Homo B domain-containing protein" evidence="4">
    <location>
        <begin position="24"/>
        <end position="989"/>
    </location>
</feature>
<accession>A0A5C6XBS8</accession>
<dbReference type="PROSITE" id="PS51257">
    <property type="entry name" value="PROKAR_LIPOPROTEIN"/>
    <property type="match status" value="1"/>
</dbReference>
<feature type="domain" description="P/Homo B" evidence="5">
    <location>
        <begin position="858"/>
        <end position="989"/>
    </location>
</feature>
<feature type="compositionally biased region" description="Acidic residues" evidence="3">
    <location>
        <begin position="581"/>
        <end position="598"/>
    </location>
</feature>
<dbReference type="SUPFAM" id="SSF49785">
    <property type="entry name" value="Galactose-binding domain-like"/>
    <property type="match status" value="1"/>
</dbReference>
<gene>
    <name evidence="6" type="ORF">FRC98_12725</name>
</gene>
<dbReference type="EMBL" id="VOSM01000005">
    <property type="protein sequence ID" value="TXD36687.1"/>
    <property type="molecule type" value="Genomic_DNA"/>
</dbReference>
<reference evidence="6 7" key="1">
    <citation type="submission" date="2019-08" db="EMBL/GenBank/DDBJ databases">
        <title>Bradymonadales sp. TMQ4.</title>
        <authorList>
            <person name="Liang Q."/>
        </authorList>
    </citation>
    <scope>NUCLEOTIDE SEQUENCE [LARGE SCALE GENOMIC DNA]</scope>
    <source>
        <strain evidence="6 7">TMQ4</strain>
    </source>
</reference>
<organism evidence="6 7">
    <name type="scientific">Lujinxingia vulgaris</name>
    <dbReference type="NCBI Taxonomy" id="2600176"/>
    <lineage>
        <taxon>Bacteria</taxon>
        <taxon>Deltaproteobacteria</taxon>
        <taxon>Bradymonadales</taxon>
        <taxon>Lujinxingiaceae</taxon>
        <taxon>Lujinxingia</taxon>
    </lineage>
</organism>
<evidence type="ECO:0000259" key="5">
    <source>
        <dbReference type="PROSITE" id="PS51829"/>
    </source>
</evidence>
<evidence type="ECO:0000313" key="6">
    <source>
        <dbReference type="EMBL" id="TXD36687.1"/>
    </source>
</evidence>
<name>A0A5C6XBS8_9DELT</name>
<keyword evidence="7" id="KW-1185">Reference proteome</keyword>